<dbReference type="InterPro" id="IPR027843">
    <property type="entry name" value="DUF4440"/>
</dbReference>
<dbReference type="NCBIfam" id="TIGR02246">
    <property type="entry name" value="SgcJ/EcaC family oxidoreductase"/>
    <property type="match status" value="1"/>
</dbReference>
<dbReference type="AlphaFoldDB" id="A0A4Q7L6F2"/>
<proteinExistence type="predicted"/>
<gene>
    <name evidence="2" type="ORF">EV193_101764</name>
</gene>
<dbReference type="Proteomes" id="UP000294257">
    <property type="component" value="Unassembled WGS sequence"/>
</dbReference>
<feature type="domain" description="DUF4440" evidence="1">
    <location>
        <begin position="20"/>
        <end position="122"/>
    </location>
</feature>
<protein>
    <submittedName>
        <fullName evidence="2">Uncharacterized protein (TIGR02246 family)</fullName>
    </submittedName>
</protein>
<name>A0A4Q7L6F2_9PSEU</name>
<organism evidence="2 3">
    <name type="scientific">Herbihabitans rhizosphaerae</name>
    <dbReference type="NCBI Taxonomy" id="1872711"/>
    <lineage>
        <taxon>Bacteria</taxon>
        <taxon>Bacillati</taxon>
        <taxon>Actinomycetota</taxon>
        <taxon>Actinomycetes</taxon>
        <taxon>Pseudonocardiales</taxon>
        <taxon>Pseudonocardiaceae</taxon>
        <taxon>Herbihabitans</taxon>
    </lineage>
</organism>
<dbReference type="Gene3D" id="3.10.450.50">
    <property type="match status" value="1"/>
</dbReference>
<reference evidence="2 3" key="1">
    <citation type="submission" date="2019-02" db="EMBL/GenBank/DDBJ databases">
        <title>Genomic Encyclopedia of Type Strains, Phase IV (KMG-IV): sequencing the most valuable type-strain genomes for metagenomic binning, comparative biology and taxonomic classification.</title>
        <authorList>
            <person name="Goeker M."/>
        </authorList>
    </citation>
    <scope>NUCLEOTIDE SEQUENCE [LARGE SCALE GENOMIC DNA]</scope>
    <source>
        <strain evidence="2 3">DSM 101727</strain>
    </source>
</reference>
<evidence type="ECO:0000259" key="1">
    <source>
        <dbReference type="Pfam" id="PF14534"/>
    </source>
</evidence>
<sequence length="133" mass="14652">MSQNETAAIRRTVTDAEHYQVDPEPFVALHTSEAIIVNIAGRRVLGRDKIHEAMTAALRTPLAQVLTKIEIEDIRFASPDVAIVTCVKHVSDERDTAPKSDSLPTRGSLIYVMVKDGDDWRIASAQTTPIVES</sequence>
<dbReference type="OrthoDB" id="582247at2"/>
<dbReference type="RefSeq" id="WP_130342506.1">
    <property type="nucleotide sequence ID" value="NZ_SGWQ01000001.1"/>
</dbReference>
<dbReference type="EMBL" id="SGWQ01000001">
    <property type="protein sequence ID" value="RZS44884.1"/>
    <property type="molecule type" value="Genomic_DNA"/>
</dbReference>
<evidence type="ECO:0000313" key="3">
    <source>
        <dbReference type="Proteomes" id="UP000294257"/>
    </source>
</evidence>
<dbReference type="InterPro" id="IPR032710">
    <property type="entry name" value="NTF2-like_dom_sf"/>
</dbReference>
<evidence type="ECO:0000313" key="2">
    <source>
        <dbReference type="EMBL" id="RZS44884.1"/>
    </source>
</evidence>
<dbReference type="SUPFAM" id="SSF54427">
    <property type="entry name" value="NTF2-like"/>
    <property type="match status" value="1"/>
</dbReference>
<keyword evidence="3" id="KW-1185">Reference proteome</keyword>
<dbReference type="InterPro" id="IPR011944">
    <property type="entry name" value="Steroid_delta5-4_isomerase"/>
</dbReference>
<accession>A0A4Q7L6F2</accession>
<comment type="caution">
    <text evidence="2">The sequence shown here is derived from an EMBL/GenBank/DDBJ whole genome shotgun (WGS) entry which is preliminary data.</text>
</comment>
<dbReference type="Pfam" id="PF14534">
    <property type="entry name" value="DUF4440"/>
    <property type="match status" value="1"/>
</dbReference>